<reference evidence="2 3" key="1">
    <citation type="journal article" date="2021" name="Nat. Commun.">
        <title>Genetic determinants of endophytism in the Arabidopsis root mycobiome.</title>
        <authorList>
            <person name="Mesny F."/>
            <person name="Miyauchi S."/>
            <person name="Thiergart T."/>
            <person name="Pickel B."/>
            <person name="Atanasova L."/>
            <person name="Karlsson M."/>
            <person name="Huettel B."/>
            <person name="Barry K.W."/>
            <person name="Haridas S."/>
            <person name="Chen C."/>
            <person name="Bauer D."/>
            <person name="Andreopoulos W."/>
            <person name="Pangilinan J."/>
            <person name="LaButti K."/>
            <person name="Riley R."/>
            <person name="Lipzen A."/>
            <person name="Clum A."/>
            <person name="Drula E."/>
            <person name="Henrissat B."/>
            <person name="Kohler A."/>
            <person name="Grigoriev I.V."/>
            <person name="Martin F.M."/>
            <person name="Hacquard S."/>
        </authorList>
    </citation>
    <scope>NUCLEOTIDE SEQUENCE [LARGE SCALE GENOMIC DNA]</scope>
    <source>
        <strain evidence="2 3">MPI-CAGE-CH-0241</strain>
    </source>
</reference>
<dbReference type="Pfam" id="PF09796">
    <property type="entry name" value="QCR10"/>
    <property type="match status" value="1"/>
</dbReference>
<sequence>MVSQTPFRAAQFKSSFGPNYSSQPHFLGFTAQSAFRVSTRLAFYGAPAVVGVLLFASGIPRVQRDVLQKIPFIDGFFRKEIHPADNPF</sequence>
<dbReference type="OrthoDB" id="2391627at2759"/>
<dbReference type="Proteomes" id="UP000777438">
    <property type="component" value="Unassembled WGS sequence"/>
</dbReference>
<keyword evidence="3" id="KW-1185">Reference proteome</keyword>
<dbReference type="AlphaFoldDB" id="A0A9P9AWD2"/>
<dbReference type="InterPro" id="IPR019182">
    <property type="entry name" value="Cytochrome_b-c1_su10_fun"/>
</dbReference>
<evidence type="ECO:0000313" key="3">
    <source>
        <dbReference type="Proteomes" id="UP000777438"/>
    </source>
</evidence>
<dbReference type="PANTHER" id="PTHR28254:SF1">
    <property type="entry name" value="CYTOCHROME B-C1 COMPLEX SUBUNIT 10, MITOCHONDRIAL"/>
    <property type="match status" value="1"/>
</dbReference>
<gene>
    <name evidence="2" type="ORF">B0T10DRAFT_478576</name>
</gene>
<feature type="transmembrane region" description="Helical" evidence="1">
    <location>
        <begin position="41"/>
        <end position="59"/>
    </location>
</feature>
<organism evidence="2 3">
    <name type="scientific">Thelonectria olida</name>
    <dbReference type="NCBI Taxonomy" id="1576542"/>
    <lineage>
        <taxon>Eukaryota</taxon>
        <taxon>Fungi</taxon>
        <taxon>Dikarya</taxon>
        <taxon>Ascomycota</taxon>
        <taxon>Pezizomycotina</taxon>
        <taxon>Sordariomycetes</taxon>
        <taxon>Hypocreomycetidae</taxon>
        <taxon>Hypocreales</taxon>
        <taxon>Nectriaceae</taxon>
        <taxon>Thelonectria</taxon>
    </lineage>
</organism>
<comment type="caution">
    <text evidence="2">The sequence shown here is derived from an EMBL/GenBank/DDBJ whole genome shotgun (WGS) entry which is preliminary data.</text>
</comment>
<dbReference type="PANTHER" id="PTHR28254">
    <property type="entry name" value="CYTOCHROME B-C1 COMPLEX SUBUNIT 10"/>
    <property type="match status" value="1"/>
</dbReference>
<dbReference type="GO" id="GO:0005739">
    <property type="term" value="C:mitochondrion"/>
    <property type="evidence" value="ECO:0007669"/>
    <property type="project" value="GOC"/>
</dbReference>
<dbReference type="EMBL" id="JAGPYM010000004">
    <property type="protein sequence ID" value="KAH6895660.1"/>
    <property type="molecule type" value="Genomic_DNA"/>
</dbReference>
<keyword evidence="1" id="KW-0472">Membrane</keyword>
<dbReference type="GO" id="GO:0006122">
    <property type="term" value="P:mitochondrial electron transport, ubiquinol to cytochrome c"/>
    <property type="evidence" value="ECO:0007669"/>
    <property type="project" value="InterPro"/>
</dbReference>
<evidence type="ECO:0000313" key="2">
    <source>
        <dbReference type="EMBL" id="KAH6895660.1"/>
    </source>
</evidence>
<accession>A0A9P9AWD2</accession>
<proteinExistence type="predicted"/>
<protein>
    <submittedName>
        <fullName evidence="2">Ubiquinol-cytochrome-c reductase complex subunit-domain-containing protein</fullName>
    </submittedName>
</protein>
<name>A0A9P9AWD2_9HYPO</name>
<keyword evidence="1" id="KW-0812">Transmembrane</keyword>
<evidence type="ECO:0000256" key="1">
    <source>
        <dbReference type="SAM" id="Phobius"/>
    </source>
</evidence>
<keyword evidence="1" id="KW-1133">Transmembrane helix</keyword>